<protein>
    <submittedName>
        <fullName evidence="3">Uncharacterized protein</fullName>
    </submittedName>
</protein>
<evidence type="ECO:0000313" key="3">
    <source>
        <dbReference type="EMBL" id="KAH7110157.1"/>
    </source>
</evidence>
<name>A0A9P9D0E2_9HYPO</name>
<evidence type="ECO:0000313" key="4">
    <source>
        <dbReference type="Proteomes" id="UP000738349"/>
    </source>
</evidence>
<proteinExistence type="predicted"/>
<gene>
    <name evidence="3" type="ORF">EDB81DRAFT_894895</name>
</gene>
<dbReference type="Proteomes" id="UP000738349">
    <property type="component" value="Unassembled WGS sequence"/>
</dbReference>
<evidence type="ECO:0000256" key="1">
    <source>
        <dbReference type="SAM" id="MobiDB-lite"/>
    </source>
</evidence>
<comment type="caution">
    <text evidence="3">The sequence shown here is derived from an EMBL/GenBank/DDBJ whole genome shotgun (WGS) entry which is preliminary data.</text>
</comment>
<reference evidence="3" key="1">
    <citation type="journal article" date="2021" name="Nat. Commun.">
        <title>Genetic determinants of endophytism in the Arabidopsis root mycobiome.</title>
        <authorList>
            <person name="Mesny F."/>
            <person name="Miyauchi S."/>
            <person name="Thiergart T."/>
            <person name="Pickel B."/>
            <person name="Atanasova L."/>
            <person name="Karlsson M."/>
            <person name="Huettel B."/>
            <person name="Barry K.W."/>
            <person name="Haridas S."/>
            <person name="Chen C."/>
            <person name="Bauer D."/>
            <person name="Andreopoulos W."/>
            <person name="Pangilinan J."/>
            <person name="LaButti K."/>
            <person name="Riley R."/>
            <person name="Lipzen A."/>
            <person name="Clum A."/>
            <person name="Drula E."/>
            <person name="Henrissat B."/>
            <person name="Kohler A."/>
            <person name="Grigoriev I.V."/>
            <person name="Martin F.M."/>
            <person name="Hacquard S."/>
        </authorList>
    </citation>
    <scope>NUCLEOTIDE SEQUENCE</scope>
    <source>
        <strain evidence="3">MPI-CAGE-AT-0147</strain>
    </source>
</reference>
<dbReference type="OrthoDB" id="5201563at2759"/>
<sequence>MSTKTTTTASPRQASQLRLEASTSEMLAEYDIHHSSSPSTRQRNGEPGIVIVAGNIPREAQPADFDATLAPHPPVPYPVSNPQWWPGYHRNVPDYRPVNRDLDWEERRQSPLFTYVGAIMVSGCCIMANWAQLWRATAGKVTDVGLSKVGGEW</sequence>
<evidence type="ECO:0000256" key="2">
    <source>
        <dbReference type="SAM" id="Phobius"/>
    </source>
</evidence>
<organism evidence="3 4">
    <name type="scientific">Dactylonectria macrodidyma</name>
    <dbReference type="NCBI Taxonomy" id="307937"/>
    <lineage>
        <taxon>Eukaryota</taxon>
        <taxon>Fungi</taxon>
        <taxon>Dikarya</taxon>
        <taxon>Ascomycota</taxon>
        <taxon>Pezizomycotina</taxon>
        <taxon>Sordariomycetes</taxon>
        <taxon>Hypocreomycetidae</taxon>
        <taxon>Hypocreales</taxon>
        <taxon>Nectriaceae</taxon>
        <taxon>Dactylonectria</taxon>
    </lineage>
</organism>
<accession>A0A9P9D0E2</accession>
<keyword evidence="2" id="KW-1133">Transmembrane helix</keyword>
<keyword evidence="2" id="KW-0472">Membrane</keyword>
<feature type="transmembrane region" description="Helical" evidence="2">
    <location>
        <begin position="112"/>
        <end position="131"/>
    </location>
</feature>
<keyword evidence="2" id="KW-0812">Transmembrane</keyword>
<dbReference type="AlphaFoldDB" id="A0A9P9D0E2"/>
<keyword evidence="4" id="KW-1185">Reference proteome</keyword>
<dbReference type="EMBL" id="JAGMUV010000047">
    <property type="protein sequence ID" value="KAH7110157.1"/>
    <property type="molecule type" value="Genomic_DNA"/>
</dbReference>
<feature type="region of interest" description="Disordered" evidence="1">
    <location>
        <begin position="1"/>
        <end position="22"/>
    </location>
</feature>